<accession>A0A0C5VSW2</accession>
<sequence length="47" mass="5636">MILNSRYRYLVNQQKSVKSLQQISGQYCRRESVPGKTYEKQEFISHN</sequence>
<dbReference type="STRING" id="1445510.YC6258_01366"/>
<dbReference type="HOGENOM" id="CLU_3168649_0_0_6"/>
<gene>
    <name evidence="1" type="ORF">YC6258_01366</name>
</gene>
<keyword evidence="2" id="KW-1185">Reference proteome</keyword>
<dbReference type="KEGG" id="gsn:YC6258_01366"/>
<dbReference type="Proteomes" id="UP000032266">
    <property type="component" value="Chromosome"/>
</dbReference>
<evidence type="ECO:0000313" key="1">
    <source>
        <dbReference type="EMBL" id="AJQ93414.1"/>
    </source>
</evidence>
<protein>
    <submittedName>
        <fullName evidence="1">Uncharacterized protein</fullName>
    </submittedName>
</protein>
<proteinExistence type="predicted"/>
<organism evidence="1 2">
    <name type="scientific">Gynuella sunshinyii YC6258</name>
    <dbReference type="NCBI Taxonomy" id="1445510"/>
    <lineage>
        <taxon>Bacteria</taxon>
        <taxon>Pseudomonadati</taxon>
        <taxon>Pseudomonadota</taxon>
        <taxon>Gammaproteobacteria</taxon>
        <taxon>Oceanospirillales</taxon>
        <taxon>Saccharospirillaceae</taxon>
        <taxon>Gynuella</taxon>
    </lineage>
</organism>
<dbReference type="AlphaFoldDB" id="A0A0C5VSW2"/>
<dbReference type="EMBL" id="CP007142">
    <property type="protein sequence ID" value="AJQ93414.1"/>
    <property type="molecule type" value="Genomic_DNA"/>
</dbReference>
<evidence type="ECO:0000313" key="2">
    <source>
        <dbReference type="Proteomes" id="UP000032266"/>
    </source>
</evidence>
<reference evidence="1 2" key="1">
    <citation type="submission" date="2014-01" db="EMBL/GenBank/DDBJ databases">
        <title>Full genme sequencing of cellulolytic bacterium Gynuella sunshinyii YC6258T gen. nov., sp. nov.</title>
        <authorList>
            <person name="Khan H."/>
            <person name="Chung E.J."/>
            <person name="Chung Y.R."/>
        </authorList>
    </citation>
    <scope>NUCLEOTIDE SEQUENCE [LARGE SCALE GENOMIC DNA]</scope>
    <source>
        <strain evidence="1 2">YC6258</strain>
    </source>
</reference>
<name>A0A0C5VSW2_9GAMM</name>